<dbReference type="SUPFAM" id="SSF55729">
    <property type="entry name" value="Acyl-CoA N-acyltransferases (Nat)"/>
    <property type="match status" value="1"/>
</dbReference>
<dbReference type="Pfam" id="PF13302">
    <property type="entry name" value="Acetyltransf_3"/>
    <property type="match status" value="1"/>
</dbReference>
<feature type="compositionally biased region" description="Basic and acidic residues" evidence="1">
    <location>
        <begin position="68"/>
        <end position="84"/>
    </location>
</feature>
<evidence type="ECO:0000259" key="2">
    <source>
        <dbReference type="Pfam" id="PF13302"/>
    </source>
</evidence>
<evidence type="ECO:0000313" key="3">
    <source>
        <dbReference type="EMBL" id="WVN90888.1"/>
    </source>
</evidence>
<dbReference type="InterPro" id="IPR051531">
    <property type="entry name" value="N-acetyltransferase"/>
</dbReference>
<dbReference type="GO" id="GO:0016747">
    <property type="term" value="F:acyltransferase activity, transferring groups other than amino-acyl groups"/>
    <property type="evidence" value="ECO:0007669"/>
    <property type="project" value="InterPro"/>
</dbReference>
<dbReference type="Proteomes" id="UP000094043">
    <property type="component" value="Chromosome 8"/>
</dbReference>
<dbReference type="PANTHER" id="PTHR43792:SF15">
    <property type="entry name" value="MYND-TYPE DOMAIN-CONTAINING PROTEIN"/>
    <property type="match status" value="1"/>
</dbReference>
<reference evidence="3" key="3">
    <citation type="submission" date="2024-01" db="EMBL/GenBank/DDBJ databases">
        <authorList>
            <person name="Coelho M.A."/>
            <person name="David-Palma M."/>
            <person name="Shea T."/>
            <person name="Sun S."/>
            <person name="Cuomo C.A."/>
            <person name="Heitman J."/>
        </authorList>
    </citation>
    <scope>NUCLEOTIDE SEQUENCE</scope>
    <source>
        <strain evidence="3">CBS 7841</strain>
    </source>
</reference>
<feature type="region of interest" description="Disordered" evidence="1">
    <location>
        <begin position="1"/>
        <end position="84"/>
    </location>
</feature>
<dbReference type="RefSeq" id="XP_066071588.1">
    <property type="nucleotide sequence ID" value="XM_066215491.1"/>
</dbReference>
<protein>
    <recommendedName>
        <fullName evidence="2">N-acetyltransferase domain-containing protein</fullName>
    </recommendedName>
</protein>
<evidence type="ECO:0000256" key="1">
    <source>
        <dbReference type="SAM" id="MobiDB-lite"/>
    </source>
</evidence>
<keyword evidence="4" id="KW-1185">Reference proteome</keyword>
<feature type="compositionally biased region" description="Basic residues" evidence="1">
    <location>
        <begin position="42"/>
        <end position="58"/>
    </location>
</feature>
<proteinExistence type="predicted"/>
<reference evidence="3" key="2">
    <citation type="journal article" date="2022" name="Elife">
        <title>Obligate sexual reproduction of a homothallic fungus closely related to the Cryptococcus pathogenic species complex.</title>
        <authorList>
            <person name="Passer A.R."/>
            <person name="Clancey S.A."/>
            <person name="Shea T."/>
            <person name="David-Palma M."/>
            <person name="Averette A.F."/>
            <person name="Boekhout T."/>
            <person name="Porcel B.M."/>
            <person name="Nowrousian M."/>
            <person name="Cuomo C.A."/>
            <person name="Sun S."/>
            <person name="Heitman J."/>
            <person name="Coelho M.A."/>
        </authorList>
    </citation>
    <scope>NUCLEOTIDE SEQUENCE</scope>
    <source>
        <strain evidence="3">CBS 7841</strain>
    </source>
</reference>
<name>A0AAJ8JYQ4_9TREE</name>
<dbReference type="AlphaFoldDB" id="A0AAJ8JYQ4"/>
<dbReference type="GeneID" id="91090341"/>
<dbReference type="KEGG" id="cdep:91090341"/>
<dbReference type="Gene3D" id="3.40.630.30">
    <property type="match status" value="1"/>
</dbReference>
<feature type="domain" description="N-acetyltransferase" evidence="2">
    <location>
        <begin position="267"/>
        <end position="324"/>
    </location>
</feature>
<evidence type="ECO:0000313" key="4">
    <source>
        <dbReference type="Proteomes" id="UP000094043"/>
    </source>
</evidence>
<dbReference type="EMBL" id="CP143791">
    <property type="protein sequence ID" value="WVN90888.1"/>
    <property type="molecule type" value="Genomic_DNA"/>
</dbReference>
<dbReference type="InterPro" id="IPR016181">
    <property type="entry name" value="Acyl_CoA_acyltransferase"/>
</dbReference>
<reference evidence="3" key="1">
    <citation type="submission" date="2016-06" db="EMBL/GenBank/DDBJ databases">
        <authorList>
            <person name="Cuomo C."/>
            <person name="Litvintseva A."/>
            <person name="Heitman J."/>
            <person name="Chen Y."/>
            <person name="Sun S."/>
            <person name="Springer D."/>
            <person name="Dromer F."/>
            <person name="Young S."/>
            <person name="Zeng Q."/>
            <person name="Chapman S."/>
            <person name="Gujja S."/>
            <person name="Saif S."/>
            <person name="Birren B."/>
        </authorList>
    </citation>
    <scope>NUCLEOTIDE SEQUENCE</scope>
    <source>
        <strain evidence="3">CBS 7841</strain>
    </source>
</reference>
<dbReference type="InterPro" id="IPR000182">
    <property type="entry name" value="GNAT_dom"/>
</dbReference>
<accession>A0AAJ8JYQ4</accession>
<organism evidence="3 4">
    <name type="scientific">Cryptococcus depauperatus CBS 7841</name>
    <dbReference type="NCBI Taxonomy" id="1295531"/>
    <lineage>
        <taxon>Eukaryota</taxon>
        <taxon>Fungi</taxon>
        <taxon>Dikarya</taxon>
        <taxon>Basidiomycota</taxon>
        <taxon>Agaricomycotina</taxon>
        <taxon>Tremellomycetes</taxon>
        <taxon>Tremellales</taxon>
        <taxon>Cryptococcaceae</taxon>
        <taxon>Cryptococcus</taxon>
    </lineage>
</organism>
<gene>
    <name evidence="3" type="ORF">L203_106133</name>
</gene>
<sequence length="386" mass="43375">MTTIEDELTKIKLEEGGNNDGFHSSDSEDGGGEAALNTVSSSKKKKKKKKKGKGKSKAGKPASLLGRIPEEEPAPKPETQEETAKWHKELKKGTRTYDLSRWYILDDRTLPVLNTFLTPSCKNFALFTPRLKLRQVEIGDTTGIRKIKLEPSVQKTQLYGSPSMSEIREFFQNRYVRSSMPRISTASGKSYREEYVFAITVLEPSSLVVKPPENIRISNRITNAEGYIGNIALSLSLSSFTPSLLPKKGQRYTLPSFEQLKKAGLTGKMFYEIHPQLWGQGIMSEAFVEVLRFAMEEVGCTLVQSVPTTNNDASIRLCIKNGMHFVEKRDNDQGKPQLIHEISSQEWWEYNRPGKGITDRWGGKEVYVIIVIGPGIARESVRKQIG</sequence>
<dbReference type="PANTHER" id="PTHR43792">
    <property type="entry name" value="GNAT FAMILY, PUTATIVE (AFU_ORTHOLOGUE AFUA_3G00765)-RELATED-RELATED"/>
    <property type="match status" value="1"/>
</dbReference>